<evidence type="ECO:0000256" key="1">
    <source>
        <dbReference type="SAM" id="Phobius"/>
    </source>
</evidence>
<dbReference type="OrthoDB" id="1954736at2"/>
<feature type="transmembrane region" description="Helical" evidence="1">
    <location>
        <begin position="109"/>
        <end position="127"/>
    </location>
</feature>
<dbReference type="RefSeq" id="WP_090553784.1">
    <property type="nucleotide sequence ID" value="NZ_FNFP01000005.1"/>
</dbReference>
<evidence type="ECO:0000313" key="2">
    <source>
        <dbReference type="EMBL" id="SDK91775.1"/>
    </source>
</evidence>
<feature type="transmembrane region" description="Helical" evidence="1">
    <location>
        <begin position="21"/>
        <end position="39"/>
    </location>
</feature>
<keyword evidence="1" id="KW-0472">Membrane</keyword>
<sequence>MKESDNHEVKIEEKQDRIFSVLTGITAVAGVAVVFLFFYRAFGHVLVGALTIAYITGFFMKPLITIIRESKDRLISLQEKLFLGLRALLILIGIQSAYMIFASPEYNLYWNYWIFVGILLLLAWITGRENKKRKTDSEEEVEEEELRGFKKLKKFKRVGGFLLSAIVALSNFYSLYTPKKIIALEDLALPNYISMEERDEVEATYGSTAYLFQHRETITIDDEETLQKLIDSLEGKTLENIRYIEELNYMKMKGIESPYYRGYTHYEGAGSLKQACNGEKTSYIYGLEIYPNGRVYLIMYTGGRRRWTENFQVELDYKIIETLLQEAITLK</sequence>
<evidence type="ECO:0000313" key="3">
    <source>
        <dbReference type="Proteomes" id="UP000198718"/>
    </source>
</evidence>
<gene>
    <name evidence="2" type="ORF">SAMN05660472_02246</name>
</gene>
<dbReference type="AlphaFoldDB" id="A0A1G9FTW8"/>
<accession>A0A1G9FTW8</accession>
<feature type="transmembrane region" description="Helical" evidence="1">
    <location>
        <begin position="158"/>
        <end position="176"/>
    </location>
</feature>
<dbReference type="InterPro" id="IPR036259">
    <property type="entry name" value="MFS_trans_sf"/>
</dbReference>
<keyword evidence="1" id="KW-0812">Transmembrane</keyword>
<dbReference type="EMBL" id="FNFP01000005">
    <property type="protein sequence ID" value="SDK91775.1"/>
    <property type="molecule type" value="Genomic_DNA"/>
</dbReference>
<dbReference type="SUPFAM" id="SSF103473">
    <property type="entry name" value="MFS general substrate transporter"/>
    <property type="match status" value="1"/>
</dbReference>
<proteinExistence type="predicted"/>
<name>A0A1G9FTW8_9FIRM</name>
<reference evidence="2 3" key="1">
    <citation type="submission" date="2016-10" db="EMBL/GenBank/DDBJ databases">
        <authorList>
            <person name="de Groot N.N."/>
        </authorList>
    </citation>
    <scope>NUCLEOTIDE SEQUENCE [LARGE SCALE GENOMIC DNA]</scope>
    <source>
        <strain evidence="2 3">DSM 18346</strain>
    </source>
</reference>
<protein>
    <submittedName>
        <fullName evidence="2">Uncharacterized protein</fullName>
    </submittedName>
</protein>
<organism evidence="2 3">
    <name type="scientific">Natronincola ferrireducens</name>
    <dbReference type="NCBI Taxonomy" id="393762"/>
    <lineage>
        <taxon>Bacteria</taxon>
        <taxon>Bacillati</taxon>
        <taxon>Bacillota</taxon>
        <taxon>Clostridia</taxon>
        <taxon>Peptostreptococcales</taxon>
        <taxon>Natronincolaceae</taxon>
        <taxon>Natronincola</taxon>
    </lineage>
</organism>
<keyword evidence="1" id="KW-1133">Transmembrane helix</keyword>
<dbReference type="Proteomes" id="UP000198718">
    <property type="component" value="Unassembled WGS sequence"/>
</dbReference>
<feature type="transmembrane region" description="Helical" evidence="1">
    <location>
        <begin position="45"/>
        <end position="64"/>
    </location>
</feature>
<keyword evidence="3" id="KW-1185">Reference proteome</keyword>
<feature type="transmembrane region" description="Helical" evidence="1">
    <location>
        <begin position="85"/>
        <end position="103"/>
    </location>
</feature>